<dbReference type="AlphaFoldDB" id="A0A1B6DBM8"/>
<feature type="signal peptide" evidence="1">
    <location>
        <begin position="1"/>
        <end position="20"/>
    </location>
</feature>
<evidence type="ECO:0000256" key="1">
    <source>
        <dbReference type="SAM" id="SignalP"/>
    </source>
</evidence>
<feature type="non-terminal residue" evidence="2">
    <location>
        <position position="1"/>
    </location>
</feature>
<sequence>QIRYMFFFSYIISYIWIINSCPTAPFEDIDFKKINGSWYAIQGIEHGELRGNRQHNSSYLCPIVKLISTQPNEIHFIFDKKNENKPTIYNLNFNEKNSSIWIPKKDDLKQSPFNSIQVTTLTDNALLLTLCSEKRKASVVLSRNDTFNTTITKNAKETLIQKFMEIKGTFDRCIKKYK</sequence>
<evidence type="ECO:0008006" key="3">
    <source>
        <dbReference type="Google" id="ProtNLM"/>
    </source>
</evidence>
<gene>
    <name evidence="2" type="ORF">g.45482</name>
</gene>
<organism evidence="2">
    <name type="scientific">Clastoptera arizonana</name>
    <name type="common">Arizona spittle bug</name>
    <dbReference type="NCBI Taxonomy" id="38151"/>
    <lineage>
        <taxon>Eukaryota</taxon>
        <taxon>Metazoa</taxon>
        <taxon>Ecdysozoa</taxon>
        <taxon>Arthropoda</taxon>
        <taxon>Hexapoda</taxon>
        <taxon>Insecta</taxon>
        <taxon>Pterygota</taxon>
        <taxon>Neoptera</taxon>
        <taxon>Paraneoptera</taxon>
        <taxon>Hemiptera</taxon>
        <taxon>Auchenorrhyncha</taxon>
        <taxon>Cercopoidea</taxon>
        <taxon>Clastopteridae</taxon>
        <taxon>Clastoptera</taxon>
    </lineage>
</organism>
<proteinExistence type="predicted"/>
<protein>
    <recommendedName>
        <fullName evidence="3">Lipocalin/cytosolic fatty-acid binding domain-containing protein</fullName>
    </recommendedName>
</protein>
<accession>A0A1B6DBM8</accession>
<name>A0A1B6DBM8_9HEMI</name>
<evidence type="ECO:0000313" key="2">
    <source>
        <dbReference type="EMBL" id="JAS23093.1"/>
    </source>
</evidence>
<feature type="chain" id="PRO_5008581128" description="Lipocalin/cytosolic fatty-acid binding domain-containing protein" evidence="1">
    <location>
        <begin position="21"/>
        <end position="178"/>
    </location>
</feature>
<dbReference type="EMBL" id="GEDC01014205">
    <property type="protein sequence ID" value="JAS23093.1"/>
    <property type="molecule type" value="Transcribed_RNA"/>
</dbReference>
<keyword evidence="1" id="KW-0732">Signal</keyword>
<reference evidence="2" key="1">
    <citation type="submission" date="2015-12" db="EMBL/GenBank/DDBJ databases">
        <title>De novo transcriptome assembly of four potential Pierce s Disease insect vectors from Arizona vineyards.</title>
        <authorList>
            <person name="Tassone E.E."/>
        </authorList>
    </citation>
    <scope>NUCLEOTIDE SEQUENCE</scope>
</reference>